<keyword evidence="5" id="KW-1185">Reference proteome</keyword>
<dbReference type="CDD" id="cd00167">
    <property type="entry name" value="SANT"/>
    <property type="match status" value="1"/>
</dbReference>
<gene>
    <name evidence="4" type="primary">TPHA0C03360</name>
    <name evidence="4" type="ordered locus">TPHA_0C03360</name>
</gene>
<dbReference type="EMBL" id="HE612858">
    <property type="protein sequence ID" value="CCE62488.1"/>
    <property type="molecule type" value="Genomic_DNA"/>
</dbReference>
<evidence type="ECO:0000313" key="4">
    <source>
        <dbReference type="EMBL" id="CCE62488.1"/>
    </source>
</evidence>
<dbReference type="SUPFAM" id="SSF46689">
    <property type="entry name" value="Homeodomain-like"/>
    <property type="match status" value="1"/>
</dbReference>
<feature type="region of interest" description="Disordered" evidence="2">
    <location>
        <begin position="203"/>
        <end position="249"/>
    </location>
</feature>
<evidence type="ECO:0000313" key="5">
    <source>
        <dbReference type="Proteomes" id="UP000005666"/>
    </source>
</evidence>
<feature type="coiled-coil region" evidence="1">
    <location>
        <begin position="349"/>
        <end position="376"/>
    </location>
</feature>
<dbReference type="HOGENOM" id="CLU_021041_1_0_1"/>
<dbReference type="PANTHER" id="PTHR22929:SF0">
    <property type="entry name" value="TRANSCRIPTION FACTOR TFIIIB COMPONENT B'' HOMOLOG"/>
    <property type="match status" value="1"/>
</dbReference>
<dbReference type="InterPro" id="IPR001005">
    <property type="entry name" value="SANT/Myb"/>
</dbReference>
<dbReference type="OMA" id="HPVMIEL"/>
<dbReference type="KEGG" id="tpf:TPHA_0C03360"/>
<dbReference type="OrthoDB" id="272624at2759"/>
<feature type="compositionally biased region" description="Basic residues" evidence="2">
    <location>
        <begin position="237"/>
        <end position="247"/>
    </location>
</feature>
<dbReference type="PANTHER" id="PTHR22929">
    <property type="entry name" value="RNA POLYMERASE III TRANSCRIPTION INITIATION FACTOR B"/>
    <property type="match status" value="1"/>
</dbReference>
<sequence>MSSVVNKSGTRFAPKVRQRRVIKQLSVPLSAQKTLEPEIKLSDKGVFDDDDPKSKVIKNISDGNKDHNVDVEKISFEQKLATDNQKDLTPSETSSSTESRLSTSSTSSLDTKRRRSSRLNSLSNSNSQLLFKPIAMQSSKQQLNTTAGETVHRRLSTISNPSTKKSRMSSIPESDDNLITLKKSRMSTRISISKKSGSVHRISIVPVENNNDSTSSESSTSNSDKKNVNSKSNMKSTKTRSKTRNKATKISFPISRADLNKVMSDDLFPETEDKYKSFKIKNLGQIPKNIDDGDSEKYTIDEDQFTMAELCKHLLPIGKPSENFKKAKEADDIKVKKRIEKREIRKRAREEFKSVYSLTKETIEQAKEERKKLRDDLLNSDIPDLQPSTIQLKLNKEGTIAVDDESIQIDRHKNASYENSQKEKVDENPFENLCNSATYGRNSYTDPWTSTELIKFYKALTMWGTDFNVIAQLFPYRTRKQIKAKFINEEKKHPIMIELALRSRLPPDFDTYCDEIRKKLGSIDEFNDKLEKLQVEHEEHLKEIEDAKELAKNEDLKISKSKDINKKTSGGFMTEDLKSYRKSEIVLGTIDDRKNNQRRKLQESVNFKKIDHPNSIVQGR</sequence>
<dbReference type="STRING" id="1071381.G8BRW2"/>
<feature type="coiled-coil region" evidence="1">
    <location>
        <begin position="516"/>
        <end position="557"/>
    </location>
</feature>
<feature type="compositionally biased region" description="Polar residues" evidence="2">
    <location>
        <begin position="156"/>
        <end position="172"/>
    </location>
</feature>
<dbReference type="AlphaFoldDB" id="G8BRW2"/>
<dbReference type="PIRSF" id="PIRSF037327">
    <property type="entry name" value="TFIIIB_Bdp1_fun"/>
    <property type="match status" value="1"/>
</dbReference>
<feature type="region of interest" description="Disordered" evidence="2">
    <location>
        <begin position="591"/>
        <end position="620"/>
    </location>
</feature>
<protein>
    <recommendedName>
        <fullName evidence="3">Myb-like domain-containing protein</fullName>
    </recommendedName>
</protein>
<evidence type="ECO:0000256" key="2">
    <source>
        <dbReference type="SAM" id="MobiDB-lite"/>
    </source>
</evidence>
<proteinExistence type="predicted"/>
<reference evidence="4 5" key="1">
    <citation type="journal article" date="2011" name="Proc. Natl. Acad. Sci. U.S.A.">
        <title>Evolutionary erosion of yeast sex chromosomes by mating-type switching accidents.</title>
        <authorList>
            <person name="Gordon J.L."/>
            <person name="Armisen D."/>
            <person name="Proux-Wera E."/>
            <person name="Oheigeartaigh S.S."/>
            <person name="Byrne K.P."/>
            <person name="Wolfe K.H."/>
        </authorList>
    </citation>
    <scope>NUCLEOTIDE SEQUENCE [LARGE SCALE GENOMIC DNA]</scope>
    <source>
        <strain evidence="5">ATCC 24235 / CBS 4417 / NBRC 1672 / NRRL Y-8282 / UCD 70-5</strain>
    </source>
</reference>
<organism evidence="4 5">
    <name type="scientific">Tetrapisispora phaffii (strain ATCC 24235 / CBS 4417 / NBRC 1672 / NRRL Y-8282 / UCD 70-5)</name>
    <name type="common">Yeast</name>
    <name type="synonym">Fabospora phaffii</name>
    <dbReference type="NCBI Taxonomy" id="1071381"/>
    <lineage>
        <taxon>Eukaryota</taxon>
        <taxon>Fungi</taxon>
        <taxon>Dikarya</taxon>
        <taxon>Ascomycota</taxon>
        <taxon>Saccharomycotina</taxon>
        <taxon>Saccharomycetes</taxon>
        <taxon>Saccharomycetales</taxon>
        <taxon>Saccharomycetaceae</taxon>
        <taxon>Tetrapisispora</taxon>
    </lineage>
</organism>
<accession>G8BRW2</accession>
<feature type="compositionally biased region" description="Low complexity" evidence="2">
    <location>
        <begin position="91"/>
        <end position="109"/>
    </location>
</feature>
<dbReference type="GO" id="GO:0006359">
    <property type="term" value="P:regulation of transcription by RNA polymerase III"/>
    <property type="evidence" value="ECO:0007669"/>
    <property type="project" value="EnsemblFungi"/>
</dbReference>
<dbReference type="GO" id="GO:0000995">
    <property type="term" value="F:RNA polymerase III general transcription initiation factor activity"/>
    <property type="evidence" value="ECO:0007669"/>
    <property type="project" value="InterPro"/>
</dbReference>
<dbReference type="Gene3D" id="1.20.58.1880">
    <property type="match status" value="1"/>
</dbReference>
<feature type="compositionally biased region" description="Polar residues" evidence="2">
    <location>
        <begin position="81"/>
        <end position="90"/>
    </location>
</feature>
<dbReference type="GO" id="GO:0001156">
    <property type="term" value="F:TFIIIC-class transcription factor complex binding"/>
    <property type="evidence" value="ECO:0007669"/>
    <property type="project" value="EnsemblFungi"/>
</dbReference>
<name>G8BRW2_TETPH</name>
<dbReference type="GO" id="GO:0001112">
    <property type="term" value="P:DNA-templated transcription open complex formation"/>
    <property type="evidence" value="ECO:0007669"/>
    <property type="project" value="EnsemblFungi"/>
</dbReference>
<dbReference type="Pfam" id="PF15963">
    <property type="entry name" value="Myb_DNA-bind_7"/>
    <property type="match status" value="1"/>
</dbReference>
<feature type="compositionally biased region" description="Basic and acidic residues" evidence="2">
    <location>
        <begin position="591"/>
        <end position="612"/>
    </location>
</feature>
<evidence type="ECO:0000259" key="3">
    <source>
        <dbReference type="SMART" id="SM00717"/>
    </source>
</evidence>
<feature type="compositionally biased region" description="Low complexity" evidence="2">
    <location>
        <begin position="208"/>
        <end position="222"/>
    </location>
</feature>
<dbReference type="GeneID" id="11533947"/>
<feature type="compositionally biased region" description="Basic and acidic residues" evidence="2">
    <location>
        <begin position="35"/>
        <end position="47"/>
    </location>
</feature>
<feature type="region of interest" description="Disordered" evidence="2">
    <location>
        <begin position="32"/>
        <end position="52"/>
    </location>
</feature>
<dbReference type="GO" id="GO:0070898">
    <property type="term" value="P:RNA polymerase III preinitiation complex assembly"/>
    <property type="evidence" value="ECO:0007669"/>
    <property type="project" value="EnsemblFungi"/>
</dbReference>
<dbReference type="InterPro" id="IPR017174">
    <property type="entry name" value="Bdp1_fungi"/>
</dbReference>
<dbReference type="eggNOG" id="KOG2009">
    <property type="taxonomic scope" value="Eukaryota"/>
</dbReference>
<feature type="region of interest" description="Disordered" evidence="2">
    <location>
        <begin position="77"/>
        <end position="124"/>
    </location>
</feature>
<feature type="domain" description="Myb-like" evidence="3">
    <location>
        <begin position="444"/>
        <end position="492"/>
    </location>
</feature>
<keyword evidence="1" id="KW-0175">Coiled coil</keyword>
<dbReference type="SMART" id="SM00717">
    <property type="entry name" value="SANT"/>
    <property type="match status" value="1"/>
</dbReference>
<dbReference type="InterPro" id="IPR039467">
    <property type="entry name" value="TFIIIB_B''_Myb"/>
</dbReference>
<dbReference type="InterPro" id="IPR009057">
    <property type="entry name" value="Homeodomain-like_sf"/>
</dbReference>
<feature type="region of interest" description="Disordered" evidence="2">
    <location>
        <begin position="140"/>
        <end position="173"/>
    </location>
</feature>
<dbReference type="Proteomes" id="UP000005666">
    <property type="component" value="Chromosome 3"/>
</dbReference>
<dbReference type="RefSeq" id="XP_003684922.1">
    <property type="nucleotide sequence ID" value="XM_003684874.1"/>
</dbReference>
<evidence type="ECO:0000256" key="1">
    <source>
        <dbReference type="SAM" id="Coils"/>
    </source>
</evidence>
<dbReference type="GO" id="GO:0000126">
    <property type="term" value="C:transcription factor TFIIIB complex"/>
    <property type="evidence" value="ECO:0007669"/>
    <property type="project" value="EnsemblFungi"/>
</dbReference>